<comment type="catalytic activity">
    <reaction evidence="3">
        <text>a quinone + NADH + 5 H(+)(in) = a quinol + NAD(+) + 4 H(+)(out)</text>
        <dbReference type="Rhea" id="RHEA:57888"/>
        <dbReference type="ChEBI" id="CHEBI:15378"/>
        <dbReference type="ChEBI" id="CHEBI:24646"/>
        <dbReference type="ChEBI" id="CHEBI:57540"/>
        <dbReference type="ChEBI" id="CHEBI:57945"/>
        <dbReference type="ChEBI" id="CHEBI:132124"/>
    </reaction>
</comment>
<evidence type="ECO:0000313" key="6">
    <source>
        <dbReference type="EMBL" id="AXH97476.1"/>
    </source>
</evidence>
<keyword evidence="2 3" id="KW-0813">Transport</keyword>
<dbReference type="EMBL" id="CP031229">
    <property type="protein sequence ID" value="AXH97476.1"/>
    <property type="molecule type" value="Genomic_DNA"/>
</dbReference>
<keyword evidence="3" id="KW-1003">Cell membrane</keyword>
<dbReference type="OrthoDB" id="9803286at2"/>
<dbReference type="KEGG" id="orn:DV701_16345"/>
<organism evidence="6 7">
    <name type="scientific">Ornithinimicrobium avium</name>
    <dbReference type="NCBI Taxonomy" id="2283195"/>
    <lineage>
        <taxon>Bacteria</taxon>
        <taxon>Bacillati</taxon>
        <taxon>Actinomycetota</taxon>
        <taxon>Actinomycetes</taxon>
        <taxon>Micrococcales</taxon>
        <taxon>Ornithinimicrobiaceae</taxon>
        <taxon>Ornithinimicrobium</taxon>
    </lineage>
</organism>
<keyword evidence="6" id="KW-0560">Oxidoreductase</keyword>
<protein>
    <recommendedName>
        <fullName evidence="3">NADH-quinone oxidoreductase subunit C</fullName>
        <ecNumber evidence="3">7.1.1.-</ecNumber>
    </recommendedName>
    <alternativeName>
        <fullName evidence="3">NADH dehydrogenase I subunit C</fullName>
    </alternativeName>
    <alternativeName>
        <fullName evidence="3">NDH-1 subunit C</fullName>
    </alternativeName>
</protein>
<keyword evidence="3" id="KW-1278">Translocase</keyword>
<dbReference type="NCBIfam" id="TIGR01961">
    <property type="entry name" value="NuoC_fam"/>
    <property type="match status" value="1"/>
</dbReference>
<evidence type="ECO:0000313" key="7">
    <source>
        <dbReference type="Proteomes" id="UP000253790"/>
    </source>
</evidence>
<evidence type="ECO:0000256" key="3">
    <source>
        <dbReference type="HAMAP-Rule" id="MF_01357"/>
    </source>
</evidence>
<keyword evidence="3" id="KW-0874">Quinone</keyword>
<evidence type="ECO:0000256" key="4">
    <source>
        <dbReference type="SAM" id="MobiDB-lite"/>
    </source>
</evidence>
<comment type="subcellular location">
    <subcellularLocation>
        <location evidence="3">Cell membrane</location>
        <topology evidence="3">Peripheral membrane protein</topology>
        <orientation evidence="3">Cytoplasmic side</orientation>
    </subcellularLocation>
</comment>
<dbReference type="InterPro" id="IPR001268">
    <property type="entry name" value="NADH_UbQ_OxRdtase_30kDa_su"/>
</dbReference>
<comment type="function">
    <text evidence="3">NDH-1 shuttles electrons from NADH, via FMN and iron-sulfur (Fe-S) centers, to quinones in the respiratory chain. The immediate electron acceptor for the enzyme in this species is believed to be a menaquinone. Couples the redox reaction to proton translocation (for every two electrons transferred, four hydrogen ions are translocated across the cytoplasmic membrane), and thus conserves the redox energy in a proton gradient.</text>
</comment>
<dbReference type="GO" id="GO:0048038">
    <property type="term" value="F:quinone binding"/>
    <property type="evidence" value="ECO:0007669"/>
    <property type="project" value="UniProtKB-KW"/>
</dbReference>
<dbReference type="GO" id="GO:0005886">
    <property type="term" value="C:plasma membrane"/>
    <property type="evidence" value="ECO:0007669"/>
    <property type="project" value="UniProtKB-SubCell"/>
</dbReference>
<dbReference type="RefSeq" id="WP_114929881.1">
    <property type="nucleotide sequence ID" value="NZ_CP031229.1"/>
</dbReference>
<dbReference type="InterPro" id="IPR037232">
    <property type="entry name" value="NADH_quin_OxRdtase_su_C/D-like"/>
</dbReference>
<keyword evidence="7" id="KW-1185">Reference proteome</keyword>
<dbReference type="GO" id="GO:0008137">
    <property type="term" value="F:NADH dehydrogenase (ubiquinone) activity"/>
    <property type="evidence" value="ECO:0007669"/>
    <property type="project" value="InterPro"/>
</dbReference>
<dbReference type="HAMAP" id="MF_01357">
    <property type="entry name" value="NDH1_NuoC"/>
    <property type="match status" value="1"/>
</dbReference>
<keyword evidence="3" id="KW-0520">NAD</keyword>
<evidence type="ECO:0000256" key="2">
    <source>
        <dbReference type="ARBA" id="ARBA00022448"/>
    </source>
</evidence>
<dbReference type="EC" id="7.1.1.-" evidence="3"/>
<evidence type="ECO:0000259" key="5">
    <source>
        <dbReference type="Pfam" id="PF00329"/>
    </source>
</evidence>
<feature type="domain" description="NADH:ubiquinone oxidoreductase 30kDa subunit" evidence="5">
    <location>
        <begin position="131"/>
        <end position="253"/>
    </location>
</feature>
<dbReference type="AlphaFoldDB" id="A0A345NR18"/>
<dbReference type="GO" id="GO:0050136">
    <property type="term" value="F:NADH dehydrogenase (quinone) (non-electrogenic) activity"/>
    <property type="evidence" value="ECO:0007669"/>
    <property type="project" value="UniProtKB-UniRule"/>
</dbReference>
<comment type="similarity">
    <text evidence="1 3">Belongs to the complex I 30 kDa subunit family.</text>
</comment>
<sequence>MTSTGPQTPDKKPPEQETTRDEASQPSRTVEQEVGTTHAQEEGAGSVPAQLDAPGEPVEVAHRTGMFGSSLGNDTSGYGGLQVPVLYPGAAERPYGSYFDEVVDALQDAAPEAFEAGVERVVVDRGELTLVVRREQLRSLLRPLRDDARLRFEVASGVSGVHWPQETGAELHAVYHFLSITNGSRRVRFEVTCPDEDPRIPSTVDIYPGLDWHERETYDMFGIVFEGHPGLTRILMPDDWPGHPQRKDYPLGGIPVEYKGATIPAPDQRRSYK</sequence>
<keyword evidence="3" id="KW-0472">Membrane</keyword>
<feature type="compositionally biased region" description="Basic and acidic residues" evidence="4">
    <location>
        <begin position="9"/>
        <end position="23"/>
    </location>
</feature>
<accession>A0A345NR18</accession>
<dbReference type="InterPro" id="IPR010218">
    <property type="entry name" value="NADH_DH_suC"/>
</dbReference>
<dbReference type="Proteomes" id="UP000253790">
    <property type="component" value="Chromosome"/>
</dbReference>
<reference evidence="6 7" key="1">
    <citation type="submission" date="2018-07" db="EMBL/GenBank/DDBJ databases">
        <title>Complete genome sequencing of Ornithinimicrobium sp. AMA3305.</title>
        <authorList>
            <person name="Bae J.-W."/>
        </authorList>
    </citation>
    <scope>NUCLEOTIDE SEQUENCE [LARGE SCALE GENOMIC DNA]</scope>
    <source>
        <strain evidence="6 7">AMA3305</strain>
    </source>
</reference>
<comment type="subunit">
    <text evidence="3">NDH-1 is composed of 14 different subunits. Subunits NuoB, C, D, E, F, and G constitute the peripheral sector of the complex.</text>
</comment>
<gene>
    <name evidence="3" type="primary">nuoC</name>
    <name evidence="6" type="ORF">DV701_16345</name>
</gene>
<dbReference type="Gene3D" id="3.30.460.80">
    <property type="entry name" value="NADH:ubiquinone oxidoreductase, 30kDa subunit"/>
    <property type="match status" value="1"/>
</dbReference>
<evidence type="ECO:0000256" key="1">
    <source>
        <dbReference type="ARBA" id="ARBA00007569"/>
    </source>
</evidence>
<dbReference type="PANTHER" id="PTHR10884">
    <property type="entry name" value="NADH DEHYDROGENASE UBIQUINONE IRON-SULFUR PROTEIN 3"/>
    <property type="match status" value="1"/>
</dbReference>
<dbReference type="PANTHER" id="PTHR10884:SF14">
    <property type="entry name" value="NADH DEHYDROGENASE [UBIQUINONE] IRON-SULFUR PROTEIN 3, MITOCHONDRIAL"/>
    <property type="match status" value="1"/>
</dbReference>
<feature type="compositionally biased region" description="Polar residues" evidence="4">
    <location>
        <begin position="24"/>
        <end position="38"/>
    </location>
</feature>
<feature type="region of interest" description="Disordered" evidence="4">
    <location>
        <begin position="1"/>
        <end position="53"/>
    </location>
</feature>
<proteinExistence type="inferred from homology"/>
<dbReference type="Pfam" id="PF00329">
    <property type="entry name" value="Complex1_30kDa"/>
    <property type="match status" value="1"/>
</dbReference>
<name>A0A345NR18_9MICO</name>
<dbReference type="SUPFAM" id="SSF143243">
    <property type="entry name" value="Nqo5-like"/>
    <property type="match status" value="1"/>
</dbReference>
<dbReference type="NCBIfam" id="NF005856">
    <property type="entry name" value="PRK07785.1"/>
    <property type="match status" value="1"/>
</dbReference>